<sequence>MRGLVNIGENRARNGVPDCPESQNEENYKNIKIRDARRFRVPALPINSGALGNVRTFGWKLICSRVLKTWLRSSAKKNKSLLSVCHVMMNDGCSSTCYWVSMVAPVFVLGKYGCSRTRYGVSMRLLPYSLRGKYDVAPVLVTGGKYEVAPVLVTGTCYWVSMDL</sequence>
<dbReference type="Proteomes" id="UP000326396">
    <property type="component" value="Linkage Group LG1"/>
</dbReference>
<evidence type="ECO:0000313" key="1">
    <source>
        <dbReference type="EMBL" id="KAD7477743.1"/>
    </source>
</evidence>
<keyword evidence="2" id="KW-1185">Reference proteome</keyword>
<accession>A0A5N6Q042</accession>
<gene>
    <name evidence="1" type="ORF">E3N88_00879</name>
</gene>
<reference evidence="1 2" key="1">
    <citation type="submission" date="2019-05" db="EMBL/GenBank/DDBJ databases">
        <title>Mikania micrantha, genome provides insights into the molecular mechanism of rapid growth.</title>
        <authorList>
            <person name="Liu B."/>
        </authorList>
    </citation>
    <scope>NUCLEOTIDE SEQUENCE [LARGE SCALE GENOMIC DNA]</scope>
    <source>
        <strain evidence="1">NLD-2019</strain>
        <tissue evidence="1">Leaf</tissue>
    </source>
</reference>
<proteinExistence type="predicted"/>
<dbReference type="EMBL" id="SZYD01000001">
    <property type="protein sequence ID" value="KAD7477743.1"/>
    <property type="molecule type" value="Genomic_DNA"/>
</dbReference>
<comment type="caution">
    <text evidence="1">The sequence shown here is derived from an EMBL/GenBank/DDBJ whole genome shotgun (WGS) entry which is preliminary data.</text>
</comment>
<name>A0A5N6Q042_9ASTR</name>
<dbReference type="AlphaFoldDB" id="A0A5N6Q042"/>
<protein>
    <submittedName>
        <fullName evidence="1">Uncharacterized protein</fullName>
    </submittedName>
</protein>
<evidence type="ECO:0000313" key="2">
    <source>
        <dbReference type="Proteomes" id="UP000326396"/>
    </source>
</evidence>
<organism evidence="1 2">
    <name type="scientific">Mikania micrantha</name>
    <name type="common">bitter vine</name>
    <dbReference type="NCBI Taxonomy" id="192012"/>
    <lineage>
        <taxon>Eukaryota</taxon>
        <taxon>Viridiplantae</taxon>
        <taxon>Streptophyta</taxon>
        <taxon>Embryophyta</taxon>
        <taxon>Tracheophyta</taxon>
        <taxon>Spermatophyta</taxon>
        <taxon>Magnoliopsida</taxon>
        <taxon>eudicotyledons</taxon>
        <taxon>Gunneridae</taxon>
        <taxon>Pentapetalae</taxon>
        <taxon>asterids</taxon>
        <taxon>campanulids</taxon>
        <taxon>Asterales</taxon>
        <taxon>Asteraceae</taxon>
        <taxon>Asteroideae</taxon>
        <taxon>Heliantheae alliance</taxon>
        <taxon>Eupatorieae</taxon>
        <taxon>Mikania</taxon>
    </lineage>
</organism>